<keyword evidence="4 5" id="KW-0732">Signal</keyword>
<evidence type="ECO:0000256" key="1">
    <source>
        <dbReference type="ARBA" id="ARBA00004613"/>
    </source>
</evidence>
<organism evidence="6 7">
    <name type="scientific">Phytophthora megakarya</name>
    <dbReference type="NCBI Taxonomy" id="4795"/>
    <lineage>
        <taxon>Eukaryota</taxon>
        <taxon>Sar</taxon>
        <taxon>Stramenopiles</taxon>
        <taxon>Oomycota</taxon>
        <taxon>Peronosporomycetes</taxon>
        <taxon>Peronosporales</taxon>
        <taxon>Peronosporaceae</taxon>
        <taxon>Phytophthora</taxon>
    </lineage>
</organism>
<dbReference type="InterPro" id="IPR031825">
    <property type="entry name" value="RXLR"/>
</dbReference>
<comment type="caution">
    <text evidence="6">The sequence shown here is derived from an EMBL/GenBank/DDBJ whole genome shotgun (WGS) entry which is preliminary data.</text>
</comment>
<comment type="similarity">
    <text evidence="2 5">Belongs to the RxLR effector family.</text>
</comment>
<dbReference type="GO" id="GO:0005576">
    <property type="term" value="C:extracellular region"/>
    <property type="evidence" value="ECO:0007669"/>
    <property type="project" value="UniProtKB-SubCell"/>
</dbReference>
<evidence type="ECO:0000256" key="4">
    <source>
        <dbReference type="ARBA" id="ARBA00022729"/>
    </source>
</evidence>
<name>A0A225V963_9STRA</name>
<dbReference type="Proteomes" id="UP000198211">
    <property type="component" value="Unassembled WGS sequence"/>
</dbReference>
<dbReference type="Pfam" id="PF16810">
    <property type="entry name" value="RXLR"/>
    <property type="match status" value="1"/>
</dbReference>
<protein>
    <recommendedName>
        <fullName evidence="5">RxLR effector protein</fullName>
    </recommendedName>
</protein>
<dbReference type="Gene3D" id="1.10.10.2460">
    <property type="match status" value="1"/>
</dbReference>
<keyword evidence="3 5" id="KW-0964">Secreted</keyword>
<evidence type="ECO:0000256" key="2">
    <source>
        <dbReference type="ARBA" id="ARBA00010400"/>
    </source>
</evidence>
<dbReference type="AlphaFoldDB" id="A0A225V963"/>
<comment type="subcellular location">
    <subcellularLocation>
        <location evidence="1 5">Secreted</location>
    </subcellularLocation>
</comment>
<sequence>MRLFSLLSAVVAVAALVAYIANAESDQSKILAIKSSEFTHPFNIGHKNDGTARFLRVNQHNKELEKEERMFEGSSVRKAAKSIMNIDDLSAKNEKALEVYKAWASKFDYKHTVSNYLKIGKIEKYDPIWNGYVAYLDKTFTSM</sequence>
<feature type="signal peptide" evidence="5">
    <location>
        <begin position="1"/>
        <end position="23"/>
    </location>
</feature>
<accession>A0A225V963</accession>
<dbReference type="EMBL" id="NBNE01006570">
    <property type="protein sequence ID" value="OWZ01852.1"/>
    <property type="molecule type" value="Genomic_DNA"/>
</dbReference>
<evidence type="ECO:0000313" key="7">
    <source>
        <dbReference type="Proteomes" id="UP000198211"/>
    </source>
</evidence>
<gene>
    <name evidence="6" type="ORF">PHMEG_00026688</name>
</gene>
<comment type="function">
    <text evidence="5">Effector that suppresses plant defense responses during pathogen infection.</text>
</comment>
<keyword evidence="7" id="KW-1185">Reference proteome</keyword>
<feature type="chain" id="PRO_5028503337" description="RxLR effector protein" evidence="5">
    <location>
        <begin position="24"/>
        <end position="143"/>
    </location>
</feature>
<evidence type="ECO:0000313" key="6">
    <source>
        <dbReference type="EMBL" id="OWZ01852.1"/>
    </source>
</evidence>
<evidence type="ECO:0000256" key="3">
    <source>
        <dbReference type="ARBA" id="ARBA00022525"/>
    </source>
</evidence>
<evidence type="ECO:0000256" key="5">
    <source>
        <dbReference type="RuleBase" id="RU367124"/>
    </source>
</evidence>
<proteinExistence type="inferred from homology"/>
<reference evidence="7" key="1">
    <citation type="submission" date="2017-03" db="EMBL/GenBank/DDBJ databases">
        <title>Phytopthora megakarya and P. palmivora, two closely related causual agents of cacao black pod achieved similar genome size and gene model numbers by different mechanisms.</title>
        <authorList>
            <person name="Ali S."/>
            <person name="Shao J."/>
            <person name="Larry D.J."/>
            <person name="Kronmiller B."/>
            <person name="Shen D."/>
            <person name="Strem M.D."/>
            <person name="Melnick R.L."/>
            <person name="Guiltinan M.J."/>
            <person name="Tyler B.M."/>
            <person name="Meinhardt L.W."/>
            <person name="Bailey B.A."/>
        </authorList>
    </citation>
    <scope>NUCLEOTIDE SEQUENCE [LARGE SCALE GENOMIC DNA]</scope>
    <source>
        <strain evidence="7">zdho120</strain>
    </source>
</reference>
<dbReference type="OrthoDB" id="114087at2759"/>